<accession>A0A4Q8ALG5</accession>
<dbReference type="InterPro" id="IPR009057">
    <property type="entry name" value="Homeodomain-like_sf"/>
</dbReference>
<dbReference type="PANTHER" id="PTHR30055">
    <property type="entry name" value="HTH-TYPE TRANSCRIPTIONAL REGULATOR RUTR"/>
    <property type="match status" value="1"/>
</dbReference>
<comment type="caution">
    <text evidence="7">The sequence shown here is derived from an EMBL/GenBank/DDBJ whole genome shotgun (WGS) entry which is preliminary data.</text>
</comment>
<proteinExistence type="predicted"/>
<dbReference type="Gene3D" id="1.10.357.10">
    <property type="entry name" value="Tetracycline Repressor, domain 2"/>
    <property type="match status" value="2"/>
</dbReference>
<evidence type="ECO:0000256" key="2">
    <source>
        <dbReference type="ARBA" id="ARBA00023015"/>
    </source>
</evidence>
<dbReference type="InterPro" id="IPR050109">
    <property type="entry name" value="HTH-type_TetR-like_transc_reg"/>
</dbReference>
<dbReference type="InterPro" id="IPR036271">
    <property type="entry name" value="Tet_transcr_reg_TetR-rel_C_sf"/>
</dbReference>
<feature type="domain" description="HTH tetR-type" evidence="6">
    <location>
        <begin position="238"/>
        <end position="298"/>
    </location>
</feature>
<dbReference type="GO" id="GO:0003700">
    <property type="term" value="F:DNA-binding transcription factor activity"/>
    <property type="evidence" value="ECO:0007669"/>
    <property type="project" value="TreeGrafter"/>
</dbReference>
<evidence type="ECO:0000256" key="4">
    <source>
        <dbReference type="ARBA" id="ARBA00023163"/>
    </source>
</evidence>
<reference evidence="7 8" key="1">
    <citation type="submission" date="2019-02" db="EMBL/GenBank/DDBJ databases">
        <title>Sequencing the genomes of 1000 actinobacteria strains.</title>
        <authorList>
            <person name="Klenk H.-P."/>
        </authorList>
    </citation>
    <scope>NUCLEOTIDE SEQUENCE [LARGE SCALE GENOMIC DNA]</scope>
    <source>
        <strain evidence="7 8">DSM 18319</strain>
    </source>
</reference>
<evidence type="ECO:0000256" key="5">
    <source>
        <dbReference type="PROSITE-ProRule" id="PRU00335"/>
    </source>
</evidence>
<dbReference type="SUPFAM" id="SSF48498">
    <property type="entry name" value="Tetracyclin repressor-like, C-terminal domain"/>
    <property type="match status" value="2"/>
</dbReference>
<dbReference type="SUPFAM" id="SSF46689">
    <property type="entry name" value="Homeodomain-like"/>
    <property type="match status" value="2"/>
</dbReference>
<gene>
    <name evidence="7" type="ORF">EV379_1720</name>
</gene>
<keyword evidence="2" id="KW-0805">Transcription regulation</keyword>
<dbReference type="InterPro" id="IPR039538">
    <property type="entry name" value="BetI_C"/>
</dbReference>
<dbReference type="EMBL" id="SHLC01000001">
    <property type="protein sequence ID" value="RZU65387.1"/>
    <property type="molecule type" value="Genomic_DNA"/>
</dbReference>
<keyword evidence="4" id="KW-0804">Transcription</keyword>
<dbReference type="Proteomes" id="UP000291483">
    <property type="component" value="Unassembled WGS sequence"/>
</dbReference>
<dbReference type="Pfam" id="PF13977">
    <property type="entry name" value="TetR_C_6"/>
    <property type="match status" value="2"/>
</dbReference>
<keyword evidence="3 5" id="KW-0238">DNA-binding</keyword>
<protein>
    <submittedName>
        <fullName evidence="7">TetR family transcriptional regulator</fullName>
    </submittedName>
</protein>
<dbReference type="GO" id="GO:0000976">
    <property type="term" value="F:transcription cis-regulatory region binding"/>
    <property type="evidence" value="ECO:0007669"/>
    <property type="project" value="TreeGrafter"/>
</dbReference>
<feature type="DNA-binding region" description="H-T-H motif" evidence="5">
    <location>
        <begin position="261"/>
        <end position="280"/>
    </location>
</feature>
<sequence>MIDAIATRVPSLALAGPPASARSVTAARTRAAILTAATELFLEQGFGAVSVRDIATHAGLSHPGVLRHFASKDEILSAVVDGLSEQSRELLGERAFTLDVVGELARLNAEIPGYIALFTTLAGEATSVAHPAHERFRERHASLRTMSAELFHDAVDAGSIPRDSDLVSESVRLTAAWDGLQLISLYLPERCDVPEMLETHIRRLHGLDAPRPSTGQSTVNAIDFEKPWVLDLGYAPGRERRVRIVEEASKLFASRGFHATSLREISERVGIGKSTLLHHFSTKDDLLAAVIAHRDAALEYRAVPTREGLSPLATLLAFPDAARHDTGRMPGLIELYAVLSAEAAAPAHPAHDYFHRRFETVIGTFAELFARSAASGHMRADLDPEYEAVWLAALWDGLQLQWLYDPESVSVGDELEKHLKQLLVSADD</sequence>
<keyword evidence="1" id="KW-0678">Repressor</keyword>
<dbReference type="InterPro" id="IPR001647">
    <property type="entry name" value="HTH_TetR"/>
</dbReference>
<evidence type="ECO:0000259" key="6">
    <source>
        <dbReference type="PROSITE" id="PS50977"/>
    </source>
</evidence>
<dbReference type="PANTHER" id="PTHR30055:SF226">
    <property type="entry name" value="HTH-TYPE TRANSCRIPTIONAL REGULATOR PKSA"/>
    <property type="match status" value="1"/>
</dbReference>
<dbReference type="PROSITE" id="PS50977">
    <property type="entry name" value="HTH_TETR_2"/>
    <property type="match status" value="2"/>
</dbReference>
<feature type="domain" description="HTH tetR-type" evidence="6">
    <location>
        <begin position="27"/>
        <end position="87"/>
    </location>
</feature>
<evidence type="ECO:0000256" key="1">
    <source>
        <dbReference type="ARBA" id="ARBA00022491"/>
    </source>
</evidence>
<evidence type="ECO:0000256" key="3">
    <source>
        <dbReference type="ARBA" id="ARBA00023125"/>
    </source>
</evidence>
<organism evidence="7 8">
    <name type="scientific">Microterricola gilva</name>
    <dbReference type="NCBI Taxonomy" id="393267"/>
    <lineage>
        <taxon>Bacteria</taxon>
        <taxon>Bacillati</taxon>
        <taxon>Actinomycetota</taxon>
        <taxon>Actinomycetes</taxon>
        <taxon>Micrococcales</taxon>
        <taxon>Microbacteriaceae</taxon>
        <taxon>Microterricola</taxon>
    </lineage>
</organism>
<dbReference type="RefSeq" id="WP_165397331.1">
    <property type="nucleotide sequence ID" value="NZ_SHLC01000001.1"/>
</dbReference>
<evidence type="ECO:0000313" key="8">
    <source>
        <dbReference type="Proteomes" id="UP000291483"/>
    </source>
</evidence>
<dbReference type="Pfam" id="PF00440">
    <property type="entry name" value="TetR_N"/>
    <property type="match status" value="2"/>
</dbReference>
<feature type="DNA-binding region" description="H-T-H motif" evidence="5">
    <location>
        <begin position="50"/>
        <end position="69"/>
    </location>
</feature>
<name>A0A4Q8ALG5_9MICO</name>
<dbReference type="PRINTS" id="PR00455">
    <property type="entry name" value="HTHTETR"/>
</dbReference>
<keyword evidence="8" id="KW-1185">Reference proteome</keyword>
<dbReference type="AlphaFoldDB" id="A0A4Q8ALG5"/>
<evidence type="ECO:0000313" key="7">
    <source>
        <dbReference type="EMBL" id="RZU65387.1"/>
    </source>
</evidence>